<keyword evidence="3" id="KW-1185">Reference proteome</keyword>
<keyword evidence="1" id="KW-0472">Membrane</keyword>
<organism evidence="2 3">
    <name type="scientific">Dyadobacter luticola</name>
    <dbReference type="NCBI Taxonomy" id="1979387"/>
    <lineage>
        <taxon>Bacteria</taxon>
        <taxon>Pseudomonadati</taxon>
        <taxon>Bacteroidota</taxon>
        <taxon>Cytophagia</taxon>
        <taxon>Cytophagales</taxon>
        <taxon>Spirosomataceae</taxon>
        <taxon>Dyadobacter</taxon>
    </lineage>
</organism>
<sequence>MKIDRDPMSTSRTHIYSEVATTVSEKTGYSVTLKLGLAFITLSFVIFFMGRLNLYLKFSDEVAQLFISAKEITSKKYQVRQLEGLPQPVQQYFRHVLKDGQTYTSTVYLRHNGVFKTDLKKGWIDISGEEYFTADKPGFVWKGKTAMFTARDMYIADQGRLVVSLFSLFTIENQHGEKYDKGELMRWLGESVCFPTNLLPRENLKWLPINNSSAVLEYEHRNLIVSFVVFFNDRHEIIEMRALRNMGDGPRQPWVTKLGRYQNWNGMLIPTVLEAGWEISGLYQPYARFTIQDISHNVKF</sequence>
<evidence type="ECO:0000256" key="1">
    <source>
        <dbReference type="SAM" id="Phobius"/>
    </source>
</evidence>
<dbReference type="AlphaFoldDB" id="A0A5R9L291"/>
<keyword evidence="1" id="KW-1133">Transmembrane helix</keyword>
<gene>
    <name evidence="2" type="ORF">FEN17_02025</name>
</gene>
<dbReference type="Proteomes" id="UP000306402">
    <property type="component" value="Unassembled WGS sequence"/>
</dbReference>
<accession>A0A5R9L291</accession>
<dbReference type="InterPro" id="IPR046674">
    <property type="entry name" value="DUF6544"/>
</dbReference>
<reference evidence="2 3" key="1">
    <citation type="submission" date="2019-05" db="EMBL/GenBank/DDBJ databases">
        <authorList>
            <person name="Qu J.-H."/>
        </authorList>
    </citation>
    <scope>NUCLEOTIDE SEQUENCE [LARGE SCALE GENOMIC DNA]</scope>
    <source>
        <strain evidence="2 3">T17</strain>
    </source>
</reference>
<feature type="transmembrane region" description="Helical" evidence="1">
    <location>
        <begin position="31"/>
        <end position="49"/>
    </location>
</feature>
<proteinExistence type="predicted"/>
<dbReference type="EMBL" id="VCEJ01000002">
    <property type="protein sequence ID" value="TLV02435.1"/>
    <property type="molecule type" value="Genomic_DNA"/>
</dbReference>
<keyword evidence="1" id="KW-0812">Transmembrane</keyword>
<protein>
    <submittedName>
        <fullName evidence="2">Uncharacterized protein</fullName>
    </submittedName>
</protein>
<evidence type="ECO:0000313" key="3">
    <source>
        <dbReference type="Proteomes" id="UP000306402"/>
    </source>
</evidence>
<comment type="caution">
    <text evidence="2">The sequence shown here is derived from an EMBL/GenBank/DDBJ whole genome shotgun (WGS) entry which is preliminary data.</text>
</comment>
<dbReference type="Pfam" id="PF20181">
    <property type="entry name" value="DUF6544"/>
    <property type="match status" value="1"/>
</dbReference>
<name>A0A5R9L291_9BACT</name>
<evidence type="ECO:0000313" key="2">
    <source>
        <dbReference type="EMBL" id="TLV02435.1"/>
    </source>
</evidence>